<dbReference type="FunFam" id="3.40.50.300:FF:000001">
    <property type="entry name" value="ATP-dependent zinc metalloprotease FtsH"/>
    <property type="match status" value="1"/>
</dbReference>
<dbReference type="SUPFAM" id="SSF140990">
    <property type="entry name" value="FtsH protease domain-like"/>
    <property type="match status" value="1"/>
</dbReference>
<feature type="transmembrane region" description="Helical" evidence="15">
    <location>
        <begin position="109"/>
        <end position="129"/>
    </location>
</feature>
<comment type="similarity">
    <text evidence="2 15">In the C-terminal section; belongs to the peptidase M41 family.</text>
</comment>
<dbReference type="Gene3D" id="1.10.8.60">
    <property type="match status" value="1"/>
</dbReference>
<feature type="binding site" evidence="15">
    <location>
        <begin position="206"/>
        <end position="213"/>
    </location>
    <ligand>
        <name>ATP</name>
        <dbReference type="ChEBI" id="CHEBI:30616"/>
    </ligand>
</feature>
<feature type="binding site" evidence="15">
    <location>
        <position position="428"/>
    </location>
    <ligand>
        <name>Zn(2+)</name>
        <dbReference type="ChEBI" id="CHEBI:29105"/>
        <note>catalytic</note>
    </ligand>
</feature>
<keyword evidence="6 15" id="KW-0479">Metal-binding</keyword>
<comment type="cofactor">
    <cofactor evidence="15">
        <name>Zn(2+)</name>
        <dbReference type="ChEBI" id="CHEBI:29105"/>
    </cofactor>
    <text evidence="15">Binds 1 zinc ion per subunit.</text>
</comment>
<organism evidence="18 19">
    <name type="scientific">Roseburia inulinivorans</name>
    <dbReference type="NCBI Taxonomy" id="360807"/>
    <lineage>
        <taxon>Bacteria</taxon>
        <taxon>Bacillati</taxon>
        <taxon>Bacillota</taxon>
        <taxon>Clostridia</taxon>
        <taxon>Lachnospirales</taxon>
        <taxon>Lachnospiraceae</taxon>
        <taxon>Roseburia</taxon>
    </lineage>
</organism>
<dbReference type="InterPro" id="IPR037219">
    <property type="entry name" value="Peptidase_M41-like"/>
</dbReference>
<dbReference type="RefSeq" id="WP_055039611.1">
    <property type="nucleotide sequence ID" value="NZ_CVRS01000068.1"/>
</dbReference>
<dbReference type="SMART" id="SM00382">
    <property type="entry name" value="AAA"/>
    <property type="match status" value="1"/>
</dbReference>
<comment type="subunit">
    <text evidence="15">Homohexamer.</text>
</comment>
<dbReference type="GO" id="GO:0016887">
    <property type="term" value="F:ATP hydrolysis activity"/>
    <property type="evidence" value="ECO:0007669"/>
    <property type="project" value="UniProtKB-UniRule"/>
</dbReference>
<keyword evidence="11 15" id="KW-1133">Transmembrane helix</keyword>
<keyword evidence="5 15" id="KW-0812">Transmembrane</keyword>
<dbReference type="PROSITE" id="PS00674">
    <property type="entry name" value="AAA"/>
    <property type="match status" value="1"/>
</dbReference>
<evidence type="ECO:0000256" key="6">
    <source>
        <dbReference type="ARBA" id="ARBA00022723"/>
    </source>
</evidence>
<feature type="domain" description="AAA+ ATPase" evidence="17">
    <location>
        <begin position="198"/>
        <end position="337"/>
    </location>
</feature>
<dbReference type="InterPro" id="IPR011546">
    <property type="entry name" value="Pept_M41_FtsH_extracell"/>
</dbReference>
<evidence type="ECO:0000259" key="17">
    <source>
        <dbReference type="SMART" id="SM00382"/>
    </source>
</evidence>
<keyword evidence="13 15" id="KW-0472">Membrane</keyword>
<feature type="binding site" evidence="15">
    <location>
        <position position="505"/>
    </location>
    <ligand>
        <name>Zn(2+)</name>
        <dbReference type="ChEBI" id="CHEBI:29105"/>
        <note>catalytic</note>
    </ligand>
</feature>
<evidence type="ECO:0000256" key="13">
    <source>
        <dbReference type="ARBA" id="ARBA00023136"/>
    </source>
</evidence>
<evidence type="ECO:0000256" key="5">
    <source>
        <dbReference type="ARBA" id="ARBA00022692"/>
    </source>
</evidence>
<dbReference type="Proteomes" id="UP000049828">
    <property type="component" value="Unassembled WGS sequence"/>
</dbReference>
<dbReference type="GO" id="GO:0004222">
    <property type="term" value="F:metalloendopeptidase activity"/>
    <property type="evidence" value="ECO:0007669"/>
    <property type="project" value="InterPro"/>
</dbReference>
<feature type="transmembrane region" description="Helical" evidence="15">
    <location>
        <begin position="12"/>
        <end position="28"/>
    </location>
</feature>
<dbReference type="Gene3D" id="3.40.50.300">
    <property type="entry name" value="P-loop containing nucleotide triphosphate hydrolases"/>
    <property type="match status" value="1"/>
</dbReference>
<evidence type="ECO:0000256" key="15">
    <source>
        <dbReference type="HAMAP-Rule" id="MF_01458"/>
    </source>
</evidence>
<keyword evidence="3 15" id="KW-1003">Cell membrane</keyword>
<feature type="binding site" evidence="15">
    <location>
        <position position="432"/>
    </location>
    <ligand>
        <name>Zn(2+)</name>
        <dbReference type="ChEBI" id="CHEBI:29105"/>
        <note>catalytic</note>
    </ligand>
</feature>
<dbReference type="PANTHER" id="PTHR23076">
    <property type="entry name" value="METALLOPROTEASE M41 FTSH"/>
    <property type="match status" value="1"/>
</dbReference>
<dbReference type="Pfam" id="PF00004">
    <property type="entry name" value="AAA"/>
    <property type="match status" value="1"/>
</dbReference>
<keyword evidence="12 15" id="KW-0482">Metalloprotease</keyword>
<sequence length="613" mass="67207">MNSRNNSYRGFGFYLVLILIVVGVWYFLDGNTTTNSYTRAAFEKDIQSGDVTAIDIVQNREIPTGSVNLTFLDSTQKVLIVSDVNEIVSYLQDQDITYYTMENVPAESWIMTLLPYLIIFGAMFIFFMIMTNQAAANAGGGSSKMMNFGKSRAKLMQPDAKKVTFANVAGLKEEKEELEEIVDFLRAPQKYTALGARIPKGVLLVGPPGTGKTLLAKAIAGEAGVPFFSISGSDFVEMFVGVGASRVRDLFEEAKKNAPCIVFIDEIDAVARRRGTGMGGGHDEREQTLNQMLVEMDGFGVNEGIIVMAATNRVDILDPAIMRPGRFDRKVYVGRPDIGGREEILAVHAKNKPLGDDVDLKQIAQTTAGFTGADLENLLNEAAIIAAKENRAYITQNDIKKSFVKVGIGAEKKSRIISDKEKRITAFHEAGHAILFHVLPDVGPVYSVSIIPTGAGAAGYTMPLPEKDEMFNTKGKMLQDITVSLGGRVAEELVFDDITTGASQDIKQATKMAKAMVTRYGMSENVGLICYDNDDDEVFIGRDLAHTRGYGEGVATAIDQEVKRIIDECYAKARQIITENRSVLDACAKLLLEKEKISQKEFEALFETDHVVL</sequence>
<dbReference type="InterPro" id="IPR003960">
    <property type="entry name" value="ATPase_AAA_CS"/>
</dbReference>
<dbReference type="Pfam" id="PF01434">
    <property type="entry name" value="Peptidase_M41"/>
    <property type="match status" value="1"/>
</dbReference>
<evidence type="ECO:0000256" key="11">
    <source>
        <dbReference type="ARBA" id="ARBA00022989"/>
    </source>
</evidence>
<evidence type="ECO:0000256" key="14">
    <source>
        <dbReference type="ARBA" id="ARBA00061570"/>
    </source>
</evidence>
<dbReference type="InterPro" id="IPR003959">
    <property type="entry name" value="ATPase_AAA_core"/>
</dbReference>
<accession>A0A0M6WM58</accession>
<dbReference type="GO" id="GO:0005524">
    <property type="term" value="F:ATP binding"/>
    <property type="evidence" value="ECO:0007669"/>
    <property type="project" value="UniProtKB-UniRule"/>
</dbReference>
<evidence type="ECO:0000256" key="3">
    <source>
        <dbReference type="ARBA" id="ARBA00022475"/>
    </source>
</evidence>
<dbReference type="CDD" id="cd19501">
    <property type="entry name" value="RecA-like_FtsH"/>
    <property type="match status" value="1"/>
</dbReference>
<keyword evidence="9 15" id="KW-0862">Zinc</keyword>
<keyword evidence="8 15" id="KW-0378">Hydrolase</keyword>
<dbReference type="InterPro" id="IPR027417">
    <property type="entry name" value="P-loop_NTPase"/>
</dbReference>
<dbReference type="InterPro" id="IPR005936">
    <property type="entry name" value="FtsH"/>
</dbReference>
<dbReference type="FunFam" id="1.20.58.760:FF:000001">
    <property type="entry name" value="ATP-dependent zinc metalloprotease FtsH"/>
    <property type="match status" value="1"/>
</dbReference>
<name>A0A0M6WM58_9FIRM</name>
<evidence type="ECO:0000256" key="8">
    <source>
        <dbReference type="ARBA" id="ARBA00022801"/>
    </source>
</evidence>
<keyword evidence="10 15" id="KW-0067">ATP-binding</keyword>
<dbReference type="FunFam" id="1.10.8.60:FF:000001">
    <property type="entry name" value="ATP-dependent zinc metalloprotease FtsH"/>
    <property type="match status" value="1"/>
</dbReference>
<evidence type="ECO:0000256" key="1">
    <source>
        <dbReference type="ARBA" id="ARBA00004370"/>
    </source>
</evidence>
<dbReference type="GO" id="GO:0004176">
    <property type="term" value="F:ATP-dependent peptidase activity"/>
    <property type="evidence" value="ECO:0007669"/>
    <property type="project" value="InterPro"/>
</dbReference>
<dbReference type="AlphaFoldDB" id="A0A0M6WM58"/>
<dbReference type="EMBL" id="CVRS01000068">
    <property type="protein sequence ID" value="CRL37624.1"/>
    <property type="molecule type" value="Genomic_DNA"/>
</dbReference>
<evidence type="ECO:0000256" key="10">
    <source>
        <dbReference type="ARBA" id="ARBA00022840"/>
    </source>
</evidence>
<feature type="active site" evidence="15">
    <location>
        <position position="429"/>
    </location>
</feature>
<evidence type="ECO:0000313" key="19">
    <source>
        <dbReference type="Proteomes" id="UP000049828"/>
    </source>
</evidence>
<evidence type="ECO:0000256" key="7">
    <source>
        <dbReference type="ARBA" id="ARBA00022741"/>
    </source>
</evidence>
<dbReference type="Gene3D" id="1.20.58.760">
    <property type="entry name" value="Peptidase M41"/>
    <property type="match status" value="1"/>
</dbReference>
<dbReference type="InterPro" id="IPR003593">
    <property type="entry name" value="AAA+_ATPase"/>
</dbReference>
<dbReference type="GO" id="GO:0005886">
    <property type="term" value="C:plasma membrane"/>
    <property type="evidence" value="ECO:0007669"/>
    <property type="project" value="UniProtKB-SubCell"/>
</dbReference>
<evidence type="ECO:0000256" key="9">
    <source>
        <dbReference type="ARBA" id="ARBA00022833"/>
    </source>
</evidence>
<gene>
    <name evidence="15" type="primary">ftsH</name>
    <name evidence="18" type="ORF">RIL183_20581</name>
</gene>
<dbReference type="PANTHER" id="PTHR23076:SF113">
    <property type="entry name" value="ATP-DEPENDENT ZINC METALLOPROTEASE FTSH 1, CHLOROPLASTIC-RELATED"/>
    <property type="match status" value="1"/>
</dbReference>
<dbReference type="Pfam" id="PF17862">
    <property type="entry name" value="AAA_lid_3"/>
    <property type="match status" value="1"/>
</dbReference>
<dbReference type="GO" id="GO:0006508">
    <property type="term" value="P:proteolysis"/>
    <property type="evidence" value="ECO:0007669"/>
    <property type="project" value="UniProtKB-KW"/>
</dbReference>
<protein>
    <recommendedName>
        <fullName evidence="15">ATP-dependent zinc metalloprotease FtsH</fullName>
        <ecNumber evidence="15">3.4.24.-</ecNumber>
    </recommendedName>
</protein>
<comment type="function">
    <text evidence="15">Acts as a processive, ATP-dependent zinc metallopeptidase for both cytoplasmic and membrane proteins. Plays a role in the quality control of integral membrane proteins.</text>
</comment>
<dbReference type="InterPro" id="IPR000642">
    <property type="entry name" value="Peptidase_M41"/>
</dbReference>
<dbReference type="STRING" id="360807.ERS852392_02181"/>
<dbReference type="GO" id="GO:0008270">
    <property type="term" value="F:zinc ion binding"/>
    <property type="evidence" value="ECO:0007669"/>
    <property type="project" value="UniProtKB-UniRule"/>
</dbReference>
<evidence type="ECO:0000256" key="2">
    <source>
        <dbReference type="ARBA" id="ARBA00010044"/>
    </source>
</evidence>
<dbReference type="OrthoDB" id="9809379at2"/>
<keyword evidence="4 15" id="KW-0645">Protease</keyword>
<evidence type="ECO:0000256" key="16">
    <source>
        <dbReference type="RuleBase" id="RU003651"/>
    </source>
</evidence>
<dbReference type="EC" id="3.4.24.-" evidence="15"/>
<keyword evidence="7 15" id="KW-0547">Nucleotide-binding</keyword>
<dbReference type="GO" id="GO:0030163">
    <property type="term" value="P:protein catabolic process"/>
    <property type="evidence" value="ECO:0007669"/>
    <property type="project" value="UniProtKB-UniRule"/>
</dbReference>
<dbReference type="InterPro" id="IPR041569">
    <property type="entry name" value="AAA_lid_3"/>
</dbReference>
<dbReference type="HAMAP" id="MF_01458">
    <property type="entry name" value="FtsH"/>
    <property type="match status" value="1"/>
</dbReference>
<comment type="similarity">
    <text evidence="16">Belongs to the AAA ATPase family.</text>
</comment>
<comment type="subcellular location">
    <subcellularLocation>
        <location evidence="15">Cell membrane</location>
        <topology evidence="15">Multi-pass membrane protein</topology>
        <orientation evidence="15">Cytoplasmic side</orientation>
    </subcellularLocation>
    <subcellularLocation>
        <location evidence="1">Membrane</location>
    </subcellularLocation>
</comment>
<dbReference type="SUPFAM" id="SSF52540">
    <property type="entry name" value="P-loop containing nucleoside triphosphate hydrolases"/>
    <property type="match status" value="1"/>
</dbReference>
<reference evidence="19" key="1">
    <citation type="submission" date="2015-05" db="EMBL/GenBank/DDBJ databases">
        <authorList>
            <consortium name="Pathogen Informatics"/>
        </authorList>
    </citation>
    <scope>NUCLEOTIDE SEQUENCE [LARGE SCALE GENOMIC DNA]</scope>
    <source>
        <strain evidence="19">L1-83</strain>
    </source>
</reference>
<keyword evidence="19" id="KW-1185">Reference proteome</keyword>
<comment type="similarity">
    <text evidence="14 15">In the central section; belongs to the AAA ATPase family.</text>
</comment>
<evidence type="ECO:0000256" key="12">
    <source>
        <dbReference type="ARBA" id="ARBA00023049"/>
    </source>
</evidence>
<proteinExistence type="inferred from homology"/>
<evidence type="ECO:0000313" key="18">
    <source>
        <dbReference type="EMBL" id="CRL37624.1"/>
    </source>
</evidence>
<dbReference type="NCBIfam" id="TIGR01241">
    <property type="entry name" value="FtsH_fam"/>
    <property type="match status" value="1"/>
</dbReference>
<evidence type="ECO:0000256" key="4">
    <source>
        <dbReference type="ARBA" id="ARBA00022670"/>
    </source>
</evidence>
<dbReference type="Pfam" id="PF06480">
    <property type="entry name" value="FtsH_ext"/>
    <property type="match status" value="1"/>
</dbReference>